<dbReference type="EC" id="3.7.1.12" evidence="4"/>
<dbReference type="SUPFAM" id="SSF159664">
    <property type="entry name" value="CobE/GbiG C-terminal domain-like"/>
    <property type="match status" value="1"/>
</dbReference>
<dbReference type="PANTHER" id="PTHR37477:SF1">
    <property type="entry name" value="COBALT-PRECORRIN-5A HYDROLASE"/>
    <property type="match status" value="1"/>
</dbReference>
<reference evidence="4 5" key="1">
    <citation type="submission" date="2020-08" db="EMBL/GenBank/DDBJ databases">
        <title>A Genomic Blueprint of the Chicken Gut Microbiome.</title>
        <authorList>
            <person name="Gilroy R."/>
            <person name="Ravi A."/>
            <person name="Getino M."/>
            <person name="Pursley I."/>
            <person name="Horton D.L."/>
            <person name="Alikhan N.-F."/>
            <person name="Baker D."/>
            <person name="Gharbi K."/>
            <person name="Hall N."/>
            <person name="Watson M."/>
            <person name="Adriaenssens E.M."/>
            <person name="Foster-Nyarko E."/>
            <person name="Jarju S."/>
            <person name="Secka A."/>
            <person name="Antonio M."/>
            <person name="Oren A."/>
            <person name="Chaudhuri R."/>
            <person name="La Ragione R.M."/>
            <person name="Hildebrand F."/>
            <person name="Pallen M.J."/>
        </authorList>
    </citation>
    <scope>NUCLEOTIDE SEQUENCE [LARGE SCALE GENOMIC DNA]</scope>
    <source>
        <strain evidence="4 5">Sa3CUN1</strain>
    </source>
</reference>
<dbReference type="GO" id="GO:0043779">
    <property type="term" value="F:cobalt-precorrin-5A acetaldehyde-lyase activity"/>
    <property type="evidence" value="ECO:0007669"/>
    <property type="project" value="UniProtKB-EC"/>
</dbReference>
<dbReference type="SUPFAM" id="SSF159672">
    <property type="entry name" value="CbiG N-terminal domain-like"/>
    <property type="match status" value="1"/>
</dbReference>
<dbReference type="Gene3D" id="3.40.50.11220">
    <property type="match status" value="1"/>
</dbReference>
<dbReference type="InterPro" id="IPR021744">
    <property type="entry name" value="CbiG_N"/>
</dbReference>
<gene>
    <name evidence="4" type="primary">cbiG</name>
    <name evidence="4" type="ORF">H9660_08945</name>
</gene>
<comment type="caution">
    <text evidence="4">The sequence shown here is derived from an EMBL/GenBank/DDBJ whole genome shotgun (WGS) entry which is preliminary data.</text>
</comment>
<dbReference type="InterPro" id="IPR021745">
    <property type="entry name" value="CbiG_mid"/>
</dbReference>
<evidence type="ECO:0000313" key="5">
    <source>
        <dbReference type="Proteomes" id="UP000640335"/>
    </source>
</evidence>
<feature type="domain" description="Cobalamin synthesis G N-terminal" evidence="2">
    <location>
        <begin position="40"/>
        <end position="120"/>
    </location>
</feature>
<dbReference type="RefSeq" id="WP_191750057.1">
    <property type="nucleotide sequence ID" value="NZ_JACSQZ010000028.1"/>
</dbReference>
<organism evidence="4 5">
    <name type="scientific">Clostridium gallinarum</name>
    <dbReference type="NCBI Taxonomy" id="2762246"/>
    <lineage>
        <taxon>Bacteria</taxon>
        <taxon>Bacillati</taxon>
        <taxon>Bacillota</taxon>
        <taxon>Clostridia</taxon>
        <taxon>Eubacteriales</taxon>
        <taxon>Clostridiaceae</taxon>
        <taxon>Clostridium</taxon>
    </lineage>
</organism>
<dbReference type="EMBL" id="JACSQZ010000028">
    <property type="protein sequence ID" value="MBD7915272.1"/>
    <property type="molecule type" value="Genomic_DNA"/>
</dbReference>
<dbReference type="Proteomes" id="UP000640335">
    <property type="component" value="Unassembled WGS sequence"/>
</dbReference>
<sequence>MLAVISVTELGDEIGKKINNEFGGKAYYKSKINNFNLDKVVNEAFKEGDSIIFISSTGIAVRAISKYLKSKDVDPAVVVVDVCNKFTISLVSGHLGGANELTLKVSKLLNNTTVITTATDNLNKKAPDIIAKENNLIIERLDKAKDIAARLVNGKSIYFKDDLNKIKCPKGYIKSDEIKENMLWITDRLNSHKDVLRLIRKDIVLGIGCRKDTSSEKMLRFIEKTLNDNEIDIRSVKTVSSINIKSEEKAILDLKDKLNVDLKFFTKEEIRKVHNKYEGSDFVEKNVGVRAVSEPVVELLGAEIIIDKIKFEGITLTIGRVI</sequence>
<name>A0ABR8Q4B4_9CLOT</name>
<dbReference type="Pfam" id="PF11761">
    <property type="entry name" value="CbiG_mid"/>
    <property type="match status" value="1"/>
</dbReference>
<keyword evidence="5" id="KW-1185">Reference proteome</keyword>
<dbReference type="Gene3D" id="3.30.420.180">
    <property type="entry name" value="CobE/GbiG C-terminal domain"/>
    <property type="match status" value="1"/>
</dbReference>
<dbReference type="PANTHER" id="PTHR37477">
    <property type="entry name" value="COBALT-PRECORRIN-5A HYDROLASE"/>
    <property type="match status" value="1"/>
</dbReference>
<dbReference type="NCBIfam" id="NF004466">
    <property type="entry name" value="PRK05788.1-4"/>
    <property type="match status" value="1"/>
</dbReference>
<dbReference type="InterPro" id="IPR052553">
    <property type="entry name" value="CbiG_hydrolase"/>
</dbReference>
<dbReference type="InterPro" id="IPR036518">
    <property type="entry name" value="CobE/GbiG_C_sf"/>
</dbReference>
<evidence type="ECO:0000259" key="1">
    <source>
        <dbReference type="Pfam" id="PF01890"/>
    </source>
</evidence>
<protein>
    <submittedName>
        <fullName evidence="4">Cobalt-precorrin 5A hydrolase</fullName>
        <ecNumber evidence="4">3.7.1.12</ecNumber>
    </submittedName>
</protein>
<keyword evidence="4" id="KW-0378">Hydrolase</keyword>
<feature type="domain" description="Cobalamin biosynthesis central region" evidence="3">
    <location>
        <begin position="126"/>
        <end position="194"/>
    </location>
</feature>
<accession>A0ABR8Q4B4</accession>
<dbReference type="Pfam" id="PF01890">
    <property type="entry name" value="CbiG_C"/>
    <property type="match status" value="1"/>
</dbReference>
<dbReference type="Pfam" id="PF11760">
    <property type="entry name" value="CbiG_N"/>
    <property type="match status" value="1"/>
</dbReference>
<evidence type="ECO:0000259" key="2">
    <source>
        <dbReference type="Pfam" id="PF11760"/>
    </source>
</evidence>
<evidence type="ECO:0000259" key="3">
    <source>
        <dbReference type="Pfam" id="PF11761"/>
    </source>
</evidence>
<dbReference type="InterPro" id="IPR002750">
    <property type="entry name" value="CobE/GbiG_C"/>
</dbReference>
<proteinExistence type="predicted"/>
<evidence type="ECO:0000313" key="4">
    <source>
        <dbReference type="EMBL" id="MBD7915272.1"/>
    </source>
</evidence>
<dbReference type="InterPro" id="IPR038029">
    <property type="entry name" value="GbiG_N_sf"/>
</dbReference>
<feature type="domain" description="CobE/GbiG C-terminal" evidence="1">
    <location>
        <begin position="203"/>
        <end position="318"/>
    </location>
</feature>